<dbReference type="PANTHER" id="PTHR46177">
    <property type="entry name" value="INTEGRASE CATALYTIC DOMAIN-CONTAINING PROTEIN"/>
    <property type="match status" value="1"/>
</dbReference>
<feature type="compositionally biased region" description="Acidic residues" evidence="1">
    <location>
        <begin position="445"/>
        <end position="460"/>
    </location>
</feature>
<keyword evidence="5" id="KW-1185">Reference proteome</keyword>
<organism evidence="3 5">
    <name type="scientific">Suillus plorans</name>
    <dbReference type="NCBI Taxonomy" id="116603"/>
    <lineage>
        <taxon>Eukaryota</taxon>
        <taxon>Fungi</taxon>
        <taxon>Dikarya</taxon>
        <taxon>Basidiomycota</taxon>
        <taxon>Agaricomycotina</taxon>
        <taxon>Agaricomycetes</taxon>
        <taxon>Agaricomycetidae</taxon>
        <taxon>Boletales</taxon>
        <taxon>Suillineae</taxon>
        <taxon>Suillaceae</taxon>
        <taxon>Suillus</taxon>
    </lineage>
</organism>
<feature type="region of interest" description="Disordered" evidence="1">
    <location>
        <begin position="713"/>
        <end position="778"/>
    </location>
</feature>
<evidence type="ECO:0000313" key="4">
    <source>
        <dbReference type="EMBL" id="KAG1800212.1"/>
    </source>
</evidence>
<dbReference type="RefSeq" id="XP_041155753.1">
    <property type="nucleotide sequence ID" value="XM_041308901.1"/>
</dbReference>
<evidence type="ECO:0000256" key="1">
    <source>
        <dbReference type="SAM" id="MobiDB-lite"/>
    </source>
</evidence>
<comment type="caution">
    <text evidence="3">The sequence shown here is derived from an EMBL/GenBank/DDBJ whole genome shotgun (WGS) entry which is preliminary data.</text>
</comment>
<dbReference type="EMBL" id="JABBWE010000009">
    <property type="protein sequence ID" value="KAG1800212.1"/>
    <property type="molecule type" value="Genomic_DNA"/>
</dbReference>
<accession>A0A9P7AHF7</accession>
<dbReference type="Proteomes" id="UP000719766">
    <property type="component" value="Unassembled WGS sequence"/>
</dbReference>
<name>A0A9P7AHF7_9AGAM</name>
<dbReference type="EMBL" id="JABBWE010000067">
    <property type="protein sequence ID" value="KAG1788555.1"/>
    <property type="molecule type" value="Genomic_DNA"/>
</dbReference>
<protein>
    <recommendedName>
        <fullName evidence="2">Integrase core domain-containing protein</fullName>
    </recommendedName>
</protein>
<proteinExistence type="predicted"/>
<feature type="domain" description="Integrase core" evidence="2">
    <location>
        <begin position="112"/>
        <end position="289"/>
    </location>
</feature>
<feature type="compositionally biased region" description="Low complexity" evidence="1">
    <location>
        <begin position="601"/>
        <end position="612"/>
    </location>
</feature>
<dbReference type="OrthoDB" id="5946233at2759"/>
<feature type="region of interest" description="Disordered" evidence="1">
    <location>
        <begin position="433"/>
        <end position="460"/>
    </location>
</feature>
<sequence>MSDVDIVHHLKDHYDQEEYGLSVVSFRRMRNSWGWKRTRQQQHTLESIEQHVREIRQRFPHRGAEAIRRDLRQQFSFHVPRELIAKLLKITEPTAVEARRRGRLKRRRFWCAGVNDVWPQDQHDKWLRFGLWLHISLDPFTGWINWLKVWWTNKNPRLIARYYLDCCRKLGAVPLITQSDPGSENFAVANAQTMIRHRLDPALNGTLQHRWMRKHQNIKPEIMWSVLRRDFAPGFENILEEGVTRGLYDIHNTLQNYVFRWLAIPWLQAELDAWAHRRNHNAPRRDKNKILPHGIPAIIRAKPHEFNSLDFKVPVPSALFDEVEAIYAPSDHPVFDLVPPSFEQRAQYLYTSLGNPQVSSDSFWNVYQMLLAQFLAIEGEDDLTVLLSQGVTEPEDDDVLLLPSLQDLPRNAGLVGPAGYQYMGGMVNPPTQALHGVQDWGSQGEDQDDEDQPEFAEFTDSESELSASLHCSAAAVEQHSSTGMEPAPTEALNSAGSGVTVLDWRKDLVPSMYMYERMTCSAPNWRRYIQCGLEASKDAGGVHDLAIADWARTRILDGHWCSPADQWYGYARPIGGGVRDPGEEPDYESETDDDEPLENGHPVLSTTTLHTTPSPPPSHPEEKEHEPTTTTATARPKPPQVIIPIPVSPVLDSPKLLHPIPCVPVTLAHMAQYSLEAFKQVWREACAPLYHCRCSVCERAMIKANVATYHHTPNAATGDPIEVPHTSTPPKHPRRDSDRPVDDRARRGEYVAPIPTPRQRKRSSEELDVGNDSLSRSI</sequence>
<evidence type="ECO:0000313" key="3">
    <source>
        <dbReference type="EMBL" id="KAG1788555.1"/>
    </source>
</evidence>
<dbReference type="Pfam" id="PF24764">
    <property type="entry name" value="rva_4"/>
    <property type="match status" value="1"/>
</dbReference>
<evidence type="ECO:0000313" key="5">
    <source>
        <dbReference type="Proteomes" id="UP000719766"/>
    </source>
</evidence>
<dbReference type="GeneID" id="64602665"/>
<reference evidence="3" key="1">
    <citation type="journal article" date="2020" name="New Phytol.">
        <title>Comparative genomics reveals dynamic genome evolution in host specialist ectomycorrhizal fungi.</title>
        <authorList>
            <person name="Lofgren L.A."/>
            <person name="Nguyen N.H."/>
            <person name="Vilgalys R."/>
            <person name="Ruytinx J."/>
            <person name="Liao H.L."/>
            <person name="Branco S."/>
            <person name="Kuo A."/>
            <person name="LaButti K."/>
            <person name="Lipzen A."/>
            <person name="Andreopoulos W."/>
            <person name="Pangilinan J."/>
            <person name="Riley R."/>
            <person name="Hundley H."/>
            <person name="Na H."/>
            <person name="Barry K."/>
            <person name="Grigoriev I.V."/>
            <person name="Stajich J.E."/>
            <person name="Kennedy P.G."/>
        </authorList>
    </citation>
    <scope>NUCLEOTIDE SEQUENCE</scope>
    <source>
        <strain evidence="3">S12</strain>
    </source>
</reference>
<gene>
    <name evidence="3" type="ORF">HD556DRAFT_1496914</name>
    <name evidence="4" type="ORF">HD556DRAFT_1505427</name>
</gene>
<feature type="region of interest" description="Disordered" evidence="1">
    <location>
        <begin position="575"/>
        <end position="641"/>
    </location>
</feature>
<dbReference type="PANTHER" id="PTHR46177:SF1">
    <property type="entry name" value="INTEGRASE CATALYTIC DOMAIN-CONTAINING PROTEIN"/>
    <property type="match status" value="1"/>
</dbReference>
<feature type="compositionally biased region" description="Acidic residues" evidence="1">
    <location>
        <begin position="583"/>
        <end position="597"/>
    </location>
</feature>
<dbReference type="InterPro" id="IPR058913">
    <property type="entry name" value="Integrase_dom_put"/>
</dbReference>
<evidence type="ECO:0000259" key="2">
    <source>
        <dbReference type="Pfam" id="PF24764"/>
    </source>
</evidence>
<dbReference type="AlphaFoldDB" id="A0A9P7AHF7"/>
<feature type="compositionally biased region" description="Basic and acidic residues" evidence="1">
    <location>
        <begin position="735"/>
        <end position="749"/>
    </location>
</feature>